<dbReference type="PROSITE" id="PS50056">
    <property type="entry name" value="TYR_PHOSPHATASE_2"/>
    <property type="match status" value="1"/>
</dbReference>
<evidence type="ECO:0000256" key="1">
    <source>
        <dbReference type="ARBA" id="ARBA00009649"/>
    </source>
</evidence>
<dbReference type="PANTHER" id="PTHR19134">
    <property type="entry name" value="RECEPTOR-TYPE TYROSINE-PROTEIN PHOSPHATASE"/>
    <property type="match status" value="1"/>
</dbReference>
<feature type="domain" description="Tyrosine-protein phosphatase" evidence="2">
    <location>
        <begin position="24"/>
        <end position="352"/>
    </location>
</feature>
<protein>
    <submittedName>
        <fullName evidence="4">Protein-tyrosine phosphatase-like protein</fullName>
    </submittedName>
</protein>
<comment type="caution">
    <text evidence="4">The sequence shown here is derived from an EMBL/GenBank/DDBJ whole genome shotgun (WGS) entry which is preliminary data.</text>
</comment>
<name>A0ABR1FA71_9ASCO</name>
<feature type="domain" description="Tyrosine specific protein phosphatases" evidence="3">
    <location>
        <begin position="227"/>
        <end position="343"/>
    </location>
</feature>
<gene>
    <name evidence="4" type="ORF">BZA70DRAFT_275006</name>
</gene>
<dbReference type="SMART" id="SM00194">
    <property type="entry name" value="PTPc"/>
    <property type="match status" value="1"/>
</dbReference>
<dbReference type="EMBL" id="JBBJBU010000002">
    <property type="protein sequence ID" value="KAK7206754.1"/>
    <property type="molecule type" value="Genomic_DNA"/>
</dbReference>
<dbReference type="InterPro" id="IPR000242">
    <property type="entry name" value="PTP_cat"/>
</dbReference>
<reference evidence="4 5" key="1">
    <citation type="submission" date="2024-03" db="EMBL/GenBank/DDBJ databases">
        <title>Genome-scale model development and genomic sequencing of the oleaginous clade Lipomyces.</title>
        <authorList>
            <consortium name="Lawrence Berkeley National Laboratory"/>
            <person name="Czajka J.J."/>
            <person name="Han Y."/>
            <person name="Kim J."/>
            <person name="Mondo S.J."/>
            <person name="Hofstad B.A."/>
            <person name="Robles A."/>
            <person name="Haridas S."/>
            <person name="Riley R."/>
            <person name="LaButti K."/>
            <person name="Pangilinan J."/>
            <person name="Andreopoulos W."/>
            <person name="Lipzen A."/>
            <person name="Yan J."/>
            <person name="Wang M."/>
            <person name="Ng V."/>
            <person name="Grigoriev I.V."/>
            <person name="Spatafora J.W."/>
            <person name="Magnuson J.K."/>
            <person name="Baker S.E."/>
            <person name="Pomraning K.R."/>
        </authorList>
    </citation>
    <scope>NUCLEOTIDE SEQUENCE [LARGE SCALE GENOMIC DNA]</scope>
    <source>
        <strain evidence="4 5">Phaff 52-87</strain>
    </source>
</reference>
<dbReference type="SMART" id="SM00404">
    <property type="entry name" value="PTPc_motif"/>
    <property type="match status" value="1"/>
</dbReference>
<dbReference type="InterPro" id="IPR016130">
    <property type="entry name" value="Tyr_Pase_AS"/>
</dbReference>
<dbReference type="PROSITE" id="PS50055">
    <property type="entry name" value="TYR_PHOSPHATASE_PTP"/>
    <property type="match status" value="1"/>
</dbReference>
<evidence type="ECO:0000313" key="5">
    <source>
        <dbReference type="Proteomes" id="UP001498771"/>
    </source>
</evidence>
<dbReference type="InterPro" id="IPR050348">
    <property type="entry name" value="Protein-Tyr_Phosphatase"/>
</dbReference>
<organism evidence="4 5">
    <name type="scientific">Myxozyma melibiosi</name>
    <dbReference type="NCBI Taxonomy" id="54550"/>
    <lineage>
        <taxon>Eukaryota</taxon>
        <taxon>Fungi</taxon>
        <taxon>Dikarya</taxon>
        <taxon>Ascomycota</taxon>
        <taxon>Saccharomycotina</taxon>
        <taxon>Lipomycetes</taxon>
        <taxon>Lipomycetales</taxon>
        <taxon>Lipomycetaceae</taxon>
        <taxon>Myxozyma</taxon>
    </lineage>
</organism>
<evidence type="ECO:0000313" key="4">
    <source>
        <dbReference type="EMBL" id="KAK7206754.1"/>
    </source>
</evidence>
<comment type="similarity">
    <text evidence="1">Belongs to the protein-tyrosine phosphatase family. Non-receptor class subfamily.</text>
</comment>
<keyword evidence="5" id="KW-1185">Reference proteome</keyword>
<dbReference type="PROSITE" id="PS00383">
    <property type="entry name" value="TYR_PHOSPHATASE_1"/>
    <property type="match status" value="1"/>
</dbReference>
<dbReference type="PRINTS" id="PR00700">
    <property type="entry name" value="PRTYPHPHTASE"/>
</dbReference>
<evidence type="ECO:0000259" key="3">
    <source>
        <dbReference type="PROSITE" id="PS50056"/>
    </source>
</evidence>
<dbReference type="SUPFAM" id="SSF52799">
    <property type="entry name" value="(Phosphotyrosine protein) phosphatases II"/>
    <property type="match status" value="1"/>
</dbReference>
<sequence length="358" mass="40496">MTLSSHASLAPRRRLVASLVASDLAKKFARLNEADSSRVHGYAAAASQSAWSCDRAANEMARNRYSNVLPWDSNRVCLNVGDGANDYINASPICLQAPRSRPRRYIASQGPTRHTTPHFWHMVYAETSDPAVIVMLTRTYEGPREKCYQYWSDGTQEIRSSEFSCRITLTDKYHYDKADCTVRQFKLEPFSPDGSENGNKDRPSKTVYHIYYENWVDFGAPEPGREHQILELCNLANTKNSTDSPLVVHCSAGVGRTGTFITADFLQSCVQEGPADDKDNDDDEALSENHTVASSALLFSEQNSLYSNYTNTDRGDLPDPVFDTVATLRRQRMLMVQSVWQFKFLYQILRTIVFDEHM</sequence>
<dbReference type="Proteomes" id="UP001498771">
    <property type="component" value="Unassembled WGS sequence"/>
</dbReference>
<accession>A0ABR1FA71</accession>
<evidence type="ECO:0000259" key="2">
    <source>
        <dbReference type="PROSITE" id="PS50055"/>
    </source>
</evidence>
<dbReference type="PANTHER" id="PTHR19134:SF449">
    <property type="entry name" value="TYROSINE-PROTEIN PHOSPHATASE 1"/>
    <property type="match status" value="1"/>
</dbReference>
<dbReference type="Pfam" id="PF00102">
    <property type="entry name" value="Y_phosphatase"/>
    <property type="match status" value="1"/>
</dbReference>
<dbReference type="GeneID" id="90037585"/>
<proteinExistence type="inferred from homology"/>
<dbReference type="Gene3D" id="3.90.190.10">
    <property type="entry name" value="Protein tyrosine phosphatase superfamily"/>
    <property type="match status" value="1"/>
</dbReference>
<dbReference type="InterPro" id="IPR000387">
    <property type="entry name" value="Tyr_Pase_dom"/>
</dbReference>
<dbReference type="CDD" id="cd18533">
    <property type="entry name" value="PTP_fungal"/>
    <property type="match status" value="1"/>
</dbReference>
<dbReference type="RefSeq" id="XP_064769787.1">
    <property type="nucleotide sequence ID" value="XM_064912073.1"/>
</dbReference>
<dbReference type="InterPro" id="IPR029021">
    <property type="entry name" value="Prot-tyrosine_phosphatase-like"/>
</dbReference>
<dbReference type="InterPro" id="IPR003595">
    <property type="entry name" value="Tyr_Pase_cat"/>
</dbReference>